<evidence type="ECO:0000313" key="4">
    <source>
        <dbReference type="Proteomes" id="UP000824128"/>
    </source>
</evidence>
<dbReference type="AlphaFoldDB" id="A0A9D1N3H9"/>
<sequence>MTERSLAAGRLLFARHGETDWNAAGRIQGATDIPLNAAGLCQAEQLAGKLAAACPALARVYTSPLSRAEQTARIVAARLGCPCTVLDGLREIDFGEWDGLTWAEAEARDPAAYAAFCRHRRTRRPPGGESCAQALLRLLPALSGAIAAQREEGGDVLFLTHSALLRALQCELDGTPFSAITTAYALQNGALLELPREKILCAARNQSACSEVLLAD</sequence>
<accession>A0A9D1N3H9</accession>
<dbReference type="Gene3D" id="3.40.50.1240">
    <property type="entry name" value="Phosphoglycerate mutase-like"/>
    <property type="match status" value="1"/>
</dbReference>
<dbReference type="Proteomes" id="UP000824128">
    <property type="component" value="Unassembled WGS sequence"/>
</dbReference>
<evidence type="ECO:0000256" key="2">
    <source>
        <dbReference type="PIRSR" id="PIRSR613078-2"/>
    </source>
</evidence>
<comment type="caution">
    <text evidence="3">The sequence shown here is derived from an EMBL/GenBank/DDBJ whole genome shotgun (WGS) entry which is preliminary data.</text>
</comment>
<feature type="active site" description="Tele-phosphohistidine intermediate" evidence="1">
    <location>
        <position position="16"/>
    </location>
</feature>
<feature type="binding site" evidence="2">
    <location>
        <begin position="15"/>
        <end position="22"/>
    </location>
    <ligand>
        <name>substrate</name>
    </ligand>
</feature>
<name>A0A9D1N3H9_9FIRM</name>
<dbReference type="GO" id="GO:0016791">
    <property type="term" value="F:phosphatase activity"/>
    <property type="evidence" value="ECO:0007669"/>
    <property type="project" value="TreeGrafter"/>
</dbReference>
<dbReference type="GO" id="GO:0005737">
    <property type="term" value="C:cytoplasm"/>
    <property type="evidence" value="ECO:0007669"/>
    <property type="project" value="TreeGrafter"/>
</dbReference>
<organism evidence="3 4">
    <name type="scientific">Candidatus Aphodomorpha intestinavium</name>
    <dbReference type="NCBI Taxonomy" id="2840672"/>
    <lineage>
        <taxon>Bacteria</taxon>
        <taxon>Bacillati</taxon>
        <taxon>Bacillota</taxon>
        <taxon>Clostridia</taxon>
        <taxon>Eubacteriales</taxon>
        <taxon>Candidatus Aphodomorpha</taxon>
    </lineage>
</organism>
<dbReference type="CDD" id="cd07067">
    <property type="entry name" value="HP_PGM_like"/>
    <property type="match status" value="1"/>
</dbReference>
<dbReference type="EMBL" id="DVNZ01000149">
    <property type="protein sequence ID" value="HIU94457.1"/>
    <property type="molecule type" value="Genomic_DNA"/>
</dbReference>
<reference evidence="3" key="1">
    <citation type="submission" date="2020-10" db="EMBL/GenBank/DDBJ databases">
        <authorList>
            <person name="Gilroy R."/>
        </authorList>
    </citation>
    <scope>NUCLEOTIDE SEQUENCE</scope>
    <source>
        <strain evidence="3">ChiGjej2B2-16831</strain>
    </source>
</reference>
<feature type="binding site" evidence="2">
    <location>
        <position position="67"/>
    </location>
    <ligand>
        <name>substrate</name>
    </ligand>
</feature>
<dbReference type="InterPro" id="IPR013078">
    <property type="entry name" value="His_Pase_superF_clade-1"/>
</dbReference>
<evidence type="ECO:0000313" key="3">
    <source>
        <dbReference type="EMBL" id="HIU94457.1"/>
    </source>
</evidence>
<protein>
    <submittedName>
        <fullName evidence="3">Histidine phosphatase family protein</fullName>
    </submittedName>
</protein>
<reference evidence="3" key="2">
    <citation type="journal article" date="2021" name="PeerJ">
        <title>Extensive microbial diversity within the chicken gut microbiome revealed by metagenomics and culture.</title>
        <authorList>
            <person name="Gilroy R."/>
            <person name="Ravi A."/>
            <person name="Getino M."/>
            <person name="Pursley I."/>
            <person name="Horton D.L."/>
            <person name="Alikhan N.F."/>
            <person name="Baker D."/>
            <person name="Gharbi K."/>
            <person name="Hall N."/>
            <person name="Watson M."/>
            <person name="Adriaenssens E.M."/>
            <person name="Foster-Nyarko E."/>
            <person name="Jarju S."/>
            <person name="Secka A."/>
            <person name="Antonio M."/>
            <person name="Oren A."/>
            <person name="Chaudhuri R.R."/>
            <person name="La Ragione R."/>
            <person name="Hildebrand F."/>
            <person name="Pallen M.J."/>
        </authorList>
    </citation>
    <scope>NUCLEOTIDE SEQUENCE</scope>
    <source>
        <strain evidence="3">ChiGjej2B2-16831</strain>
    </source>
</reference>
<dbReference type="Pfam" id="PF00300">
    <property type="entry name" value="His_Phos_1"/>
    <property type="match status" value="1"/>
</dbReference>
<dbReference type="PANTHER" id="PTHR48100:SF1">
    <property type="entry name" value="HISTIDINE PHOSPHATASE FAMILY PROTEIN-RELATED"/>
    <property type="match status" value="1"/>
</dbReference>
<feature type="active site" description="Proton donor/acceptor" evidence="1">
    <location>
        <position position="91"/>
    </location>
</feature>
<dbReference type="InterPro" id="IPR029033">
    <property type="entry name" value="His_PPase_superfam"/>
</dbReference>
<dbReference type="InterPro" id="IPR050275">
    <property type="entry name" value="PGM_Phosphatase"/>
</dbReference>
<evidence type="ECO:0000256" key="1">
    <source>
        <dbReference type="PIRSR" id="PIRSR613078-1"/>
    </source>
</evidence>
<dbReference type="SUPFAM" id="SSF53254">
    <property type="entry name" value="Phosphoglycerate mutase-like"/>
    <property type="match status" value="1"/>
</dbReference>
<dbReference type="PANTHER" id="PTHR48100">
    <property type="entry name" value="BROAD-SPECIFICITY PHOSPHATASE YOR283W-RELATED"/>
    <property type="match status" value="1"/>
</dbReference>
<dbReference type="SMART" id="SM00855">
    <property type="entry name" value="PGAM"/>
    <property type="match status" value="1"/>
</dbReference>
<gene>
    <name evidence="3" type="ORF">IAD24_04785</name>
</gene>
<proteinExistence type="predicted"/>